<accession>A0A4E0R859</accession>
<feature type="compositionally biased region" description="Low complexity" evidence="5">
    <location>
        <begin position="375"/>
        <end position="385"/>
    </location>
</feature>
<feature type="region of interest" description="Disordered" evidence="5">
    <location>
        <begin position="2615"/>
        <end position="2643"/>
    </location>
</feature>
<feature type="region of interest" description="Disordered" evidence="5">
    <location>
        <begin position="365"/>
        <end position="393"/>
    </location>
</feature>
<dbReference type="Proteomes" id="UP000230066">
    <property type="component" value="Unassembled WGS sequence"/>
</dbReference>
<keyword evidence="3" id="KW-0813">Transport</keyword>
<evidence type="ECO:0000313" key="7">
    <source>
        <dbReference type="Proteomes" id="UP000230066"/>
    </source>
</evidence>
<evidence type="ECO:0000256" key="5">
    <source>
        <dbReference type="SAM" id="MobiDB-lite"/>
    </source>
</evidence>
<name>A0A4E0R859_FASHE</name>
<dbReference type="GO" id="GO:0044611">
    <property type="term" value="C:nuclear pore inner ring"/>
    <property type="evidence" value="ECO:0007669"/>
    <property type="project" value="TreeGrafter"/>
</dbReference>
<evidence type="ECO:0008006" key="8">
    <source>
        <dbReference type="Google" id="ProtNLM"/>
    </source>
</evidence>
<evidence type="ECO:0000256" key="4">
    <source>
        <dbReference type="ARBA" id="ARBA00023242"/>
    </source>
</evidence>
<keyword evidence="7" id="KW-1185">Reference proteome</keyword>
<dbReference type="GO" id="GO:0006999">
    <property type="term" value="P:nuclear pore organization"/>
    <property type="evidence" value="ECO:0007669"/>
    <property type="project" value="TreeGrafter"/>
</dbReference>
<evidence type="ECO:0000256" key="2">
    <source>
        <dbReference type="ARBA" id="ARBA00005892"/>
    </source>
</evidence>
<protein>
    <recommendedName>
        <fullName evidence="8">Nuclear pore complex protein Nup205</fullName>
    </recommendedName>
</protein>
<organism evidence="6 7">
    <name type="scientific">Fasciola hepatica</name>
    <name type="common">Liver fluke</name>
    <dbReference type="NCBI Taxonomy" id="6192"/>
    <lineage>
        <taxon>Eukaryota</taxon>
        <taxon>Metazoa</taxon>
        <taxon>Spiralia</taxon>
        <taxon>Lophotrochozoa</taxon>
        <taxon>Platyhelminthes</taxon>
        <taxon>Trematoda</taxon>
        <taxon>Digenea</taxon>
        <taxon>Plagiorchiida</taxon>
        <taxon>Echinostomata</taxon>
        <taxon>Echinostomatoidea</taxon>
        <taxon>Fasciolidae</taxon>
        <taxon>Fasciola</taxon>
    </lineage>
</organism>
<comment type="subcellular location">
    <subcellularLocation>
        <location evidence="1">Nucleus</location>
    </subcellularLocation>
</comment>
<dbReference type="PANTHER" id="PTHR31344">
    <property type="entry name" value="NUCLEAR PORE COMPLEX PROTEIN NUP205"/>
    <property type="match status" value="1"/>
</dbReference>
<gene>
    <name evidence="6" type="ORF">D915_006735</name>
</gene>
<comment type="similarity">
    <text evidence="2">Belongs to the NUP186/NUP192/NUP205 family.</text>
</comment>
<evidence type="ECO:0000313" key="6">
    <source>
        <dbReference type="EMBL" id="THD22264.1"/>
    </source>
</evidence>
<dbReference type="EMBL" id="JXXN02002880">
    <property type="protein sequence ID" value="THD22264.1"/>
    <property type="molecule type" value="Genomic_DNA"/>
</dbReference>
<proteinExistence type="inferred from homology"/>
<comment type="caution">
    <text evidence="6">The sequence shown here is derived from an EMBL/GenBank/DDBJ whole genome shotgun (WGS) entry which is preliminary data.</text>
</comment>
<dbReference type="GO" id="GO:0017056">
    <property type="term" value="F:structural constituent of nuclear pore"/>
    <property type="evidence" value="ECO:0007669"/>
    <property type="project" value="TreeGrafter"/>
</dbReference>
<reference evidence="6" key="1">
    <citation type="submission" date="2019-03" db="EMBL/GenBank/DDBJ databases">
        <title>Improved annotation for the trematode Fasciola hepatica.</title>
        <authorList>
            <person name="Choi Y.-J."/>
            <person name="Martin J."/>
            <person name="Mitreva M."/>
        </authorList>
    </citation>
    <scope>NUCLEOTIDE SEQUENCE [LARGE SCALE GENOMIC DNA]</scope>
</reference>
<keyword evidence="4" id="KW-0539">Nucleus</keyword>
<dbReference type="PANTHER" id="PTHR31344:SF0">
    <property type="entry name" value="NUCLEAR PORE COMPLEX PROTEIN NUP205"/>
    <property type="match status" value="1"/>
</dbReference>
<evidence type="ECO:0000256" key="3">
    <source>
        <dbReference type="ARBA" id="ARBA00022448"/>
    </source>
</evidence>
<dbReference type="Pfam" id="PF11894">
    <property type="entry name" value="Nup192"/>
    <property type="match status" value="3"/>
</dbReference>
<dbReference type="InterPro" id="IPR021827">
    <property type="entry name" value="Nup186/Nup192/Nup205"/>
</dbReference>
<evidence type="ECO:0000256" key="1">
    <source>
        <dbReference type="ARBA" id="ARBA00004123"/>
    </source>
</evidence>
<sequence length="2704" mass="297263">MWSTCRSLQHLVIDVIKNGQESRLLELEVSLFKHKDLFLFPLKPLGKDSSHREAVKKSAKEPISLPYVQQKVALSQDFIDEVLVLSDLFEANELLMVELLLTAESQLPSYRDYSRGLLAVSLYLESHLAIIDTLRTIILSREGRAWSSSLSEGSIEVIQKFTSDLWDCGFLYNVIGTLKSFDAAKEFSRLERAQALGASKHRHDVYQLLRNIQNTLSECVLLWSCQSALSISEFRLVLDCFLHSEVPREDNAHETQQETSMKSPIPISHSRAHLLMSLLYTLDPFPLFAISPEQLSELSEEDLSHPLYSDRTFACTIGQLLDDEKNSLEALADPDSSDRAAVVALLRLAWAICLRRTVHLRHELSRRQQNQLTRSPTTSPTPGGSDNRNLVDNSYGVDEDEELQAAMGIEAGALEFIRKRLLQVVGFDREVLWFCRVHSLITDLVVHMPNRVKEIRLRDENLLRRTGFDPASTGSGFANFLLLIAELYNQPGSRLHARFSLEYWWPSGELAVMGMTTGGTLTGFQGAEFFPGLRGFPTRSPSKAVTLQNRNSETDNIRQASLFRFIRSAGDMVTTPCLFLPYIQMLHGLVGCRNAAGLCFSLLKANVNNPGRGAFLTSWDHFFGSFRQYLDHMKQPLSQTVSNPAYRTTSPTVGNQLYPHLYRGSVQLHLGGGRTFGASADPQTLSTAVAGFSAPSAWAGNHMSAISLREIQPEEQQGLQAVLRLISRIARMDPVARSLFASTTHWQVIPTCIGLLSCPISLGLKADLLHLLTALSRSSTIGTLIWRHITMSELFPVSLQRTTQQPLTPCGLNTEMDEVEPRVEEYPVTRAFLALTTVLMPQLIEVSRDVGGGGGGGGGGVGSSNNIGVTGPVGRSLGPDTKDTTLPTSEESALLQSTSLVATIKFLTNSVFLKHNMRAYRDPNERWDIAAACLVLFDGCVEQFLTRLDSAAAVVLNTLPNSKTTPNLPLTDRHGPGSRFSDATHSFDWASALLTGVCEMENEPPATQSRLRSQTHSSLSSMATLLSQLRLPPGWPYSDPGFYLSTQLLSDSAVFRTLTGLLEVGLHRILEYPLPDGPPVGMVHATAAGLQLIRRLLAQEETLHTFLRRTTNNPSFSVLRVHTHTLALPGPSGLNSTVLPTCLSRLLLSINARTGRADLLSTLLRFGVFAEELPDHCAHMMDILRSLVTRIRPHSDLLAVLTADESSRRELLGIFAGLIKWTTQCDVNELATESGGDDRVVASARCQHPIDVDCFASFTDEWLLYGCELNESTELANLFTGSTQFAHPAAQTARLCIGLPCYPAQWEFPSHDWELWATWHNTPASVMTPVVHPGSMLSHFYTPGKFDAASNGNWLYTSLTNGNPVSLCTGLLHILLAALDYPAPNLAHWLLGFRIESGQAVARTTLQDAGIGDQPRTCLHAMLEIVDTAMRSDCFTGHGTAEPTRFTLTVHWNLSLIWQILYRLSANQLSSESLLRFLRSNHDLLAKHVQLNLISSFPEIQVNSKPDNQAVLATERLSRRTLLELLSLNRISWMLRILAIEIRDAATGNHRSYALKLLKLFWGELLITEEVEHFPQAKSNAIALLHRLKLSNRVNSPDAFDLRALDAWVVDELITDCELGCPILQSESMAARKASSLIDPVIIFNRLYAKLLVTRLTSCGPGSMDETANLFAWAAKQRVSDGVPTQLPEFCCSTGTGSDREQFVLLAQDLALLRRWIESRNNYRLILGAGKQAALEGWRQVVEISLGLLVSPAGGALMHALTQSTNSTMLMSMTSDLSGALGGLDSVRLTGPTATASVRPRAPQLICLDVMSKLLSELCKTNHTPSSLCLLASGSCLNLASFACIEFPFYQKSGLHTRGADQLIMDMGRFSSALIPAVRLLTLSIMRTKSSNQRMRANFYGSLSFLLRFAQSLTRAAGAMDDANQPFRQTSAECLSAITQAANTDDESHWSLSDTFSGGTDTVADGMAMLSLLCWDLSRGHTVAQMAAMTVLELLIAMDRSSTELITFLCSQGTLQCLVDTIPTDLSALETFLLSASQITTAEDFGAIGQSVSTLGAESAAAATSIFHMYRAKMSLLCRTATTLTGAKRIAQTNLLQSLSNCAIFSAFTVASCYIQGVDSLLFGTDESLFYPNGTDRKASGEALAAWNRALLLLSSISRDETPTDESSVLQYVVRLIAAIDPEDTSLTNENEITWSTVLLPAVRLFKSLLVTLGSTHVSVTRQAVDFLYTHSDALLAAENVPLSSILFTFLNRRGYAPNLIPVGARWLAEWIAAETSVVELFALVLRSTDHVATNVDEYCALQREVVQSRATRYALGLISNLIGSDTDSGKGLGITRFQFSSEVDFSQFVCETQQMYLMQCSTSVLIAVLGQSVSVTGDSGTMLSLNLSKSSRLPWSVLTLFSANATSEEDSSAILQLDNKLSSIQPGVHLIVSTLSWALRHIGRVEKICLNLANLGFFKTSATRPDSDETPSKTKYASRDSSLSGQMVLCLLQHDSCNWDLSTENLRQVVNSMFSIPSSALSSSSEPSVLGIDGHQREMVHLQNLISFGLASLRAQLRSLITVCEQSAYCAWRLLDHYLNHRDDLEDTASTAATNPVQSPRSSTALRRLQDDVAPSPHHFRGRGGNSAVFPNRTPGAVESRKSTVKREVTALKEYLPRVLDADLFEAVARLSKSSYLEPNQRLFVQVMQHRLERFVARPAVVA</sequence>